<sequence>MNEEPVYSLLQAVDPSKIKVPISERFSKLTLSSNKKHKKAQQDREEEDGDNQENLPSADQGKRQSASRNLLEQLSQEMADLLPHRNPLLRSDSSNEQSDEQNDTRLPEIYETMDPLNVTEDESDLDENSPEALPNLDVDALSQKISALDIVAQPISLSSSCSSSVVNINEVTQLVSTESQRSSMGEVKAFKTIVELPVKKVFKKEVISITPNSKIKHCEARNDYEMTEDEDEGDENDSDEVITISDSSVSGGATENQSQAEDPSQMAMSTVHNIKGTLAALSPDKQERLAAFLKDVSIEQRNLLENGRISLDDFEEIDILVKARRIATADTESVTPEGDDEEEDMAIKSLRERQERLKALTNSAEDKVRNDNSKCMASDETQDNSSMEDLKMSPSQQKFGTREDNEKTPQNNRAQRMASAETQNNSEIYDNLETTTNSTEHDMADKNIKQTVRRMASAETEENTIVTEINATKLTEETSPMTPKNYDETPRNQLRRLASAETEENTMMTEMNFKNSFNTPKNGRGNTPRSVIRKMACAKTEDNTLVKEMGLSERPSDSDLHKTPAKNDGKKSLLESPGTSKRIAQYDTEINTCLTATTTPDSRKGLPNLANDETQLNTPESTLPSPDLKHRQMNIAEADTENNDSIVVLSSPEMVNPRRRLETSYDSNSSVYSSSRNNNSAPEHSITILETEDEEEEDRENREPKSSPQSNDNNKLSNSFHNDDKSGDSDDDISDLDEQISQIQLSMANINISAKINIKIHITDSTETSEDGDSSDRQHPRRMTIESAPQEQENSSKDSSDHQQSALEVEEGRLQVNAKTPKGNNRKNTTSQPPGGHSPSAEVSNDGMTSNDNRTPKLTNFAKGKVVKNAASPSPTKSGAIVEEDDGVQFALAQKLLNQIYGNSWQTPDVIRTLKRTSGSGEKSLTKIRDSSKKSQTQSKPKDNATKGDTILTTATSVTEESVLGDFSMFRRNIVKTNLDSTRLVTPKPKSQKDSNNLKSHCYTEPRRNNTNKQKMSSQLVSSPDFKAPQTEVRRQRAARTSAVTKISANQIRSQNERWRQLIDDSDSDSEGNNASDDEDADKSDDDESWKASDEENRTDTEVSDLEVSPERPKEKAQKIIQTGPIMGVKSFRLVFGDCADEGNLDLSKEEVSILENMPASPPANHDETFASHLNDILKTCRHEPKPKLPSSAQSTKTKRKLFTPMFGHDLEGDDVALIDLVEKENKKILAKERESIIQDNASCPFDAQGRPKKLEIINKHLDAVKTGKPIFQLTPPPKKPQSPLTPQNEARTSRTPKSKTESKPKAYTPTSRKGEPIRLEDITSTPNYKYSFLKSLDVTVSKAFCHPDALYYRDNYRTKKEDLANILYELYNQKLFNNRLNVPLTWNKKLSNTAGRCLNKKKLGIRSSVIELSEKVLTSGDRLRCTLIHELCHAATWIFQGEGGHGRTWKEWASRANSIFPEIPKIGVCHQYEIEYKYTYKCTLCDAKSYAHSKSKKVENIRCSYCHGAIEIFLNKKDKEGNIIPTPVKEPTGFAKFVKDNYKKHKRDDLKHADVMKILSNEFATLKVAGK</sequence>
<dbReference type="PANTHER" id="PTHR23099:SF0">
    <property type="entry name" value="GERM CELL NUCLEAR ACIDIC PROTEIN"/>
    <property type="match status" value="1"/>
</dbReference>
<feature type="region of interest" description="Disordered" evidence="1">
    <location>
        <begin position="981"/>
        <end position="1118"/>
    </location>
</feature>
<gene>
    <name evidence="3" type="primary">106086931</name>
</gene>
<feature type="compositionally biased region" description="Polar residues" evidence="1">
    <location>
        <begin position="841"/>
        <end position="858"/>
    </location>
</feature>
<feature type="compositionally biased region" description="Basic and acidic residues" evidence="1">
    <location>
        <begin position="543"/>
        <end position="573"/>
    </location>
</feature>
<dbReference type="VEuPathDB" id="VectorBase:SCAU000723"/>
<evidence type="ECO:0000259" key="2">
    <source>
        <dbReference type="SMART" id="SM00731"/>
    </source>
</evidence>
<feature type="region of interest" description="Disordered" evidence="1">
    <location>
        <begin position="543"/>
        <end position="583"/>
    </location>
</feature>
<keyword evidence="4" id="KW-1185">Reference proteome</keyword>
<evidence type="ECO:0000313" key="4">
    <source>
        <dbReference type="Proteomes" id="UP000095300"/>
    </source>
</evidence>
<feature type="region of interest" description="Disordered" evidence="1">
    <location>
        <begin position="916"/>
        <end position="948"/>
    </location>
</feature>
<dbReference type="STRING" id="35570.A0A1I8NNV2"/>
<dbReference type="SMART" id="SM00731">
    <property type="entry name" value="SprT"/>
    <property type="match status" value="1"/>
</dbReference>
<feature type="region of interest" description="Disordered" evidence="1">
    <location>
        <begin position="1270"/>
        <end position="1319"/>
    </location>
</feature>
<feature type="compositionally biased region" description="Polar residues" evidence="1">
    <location>
        <begin position="1042"/>
        <end position="1054"/>
    </location>
</feature>
<feature type="compositionally biased region" description="Low complexity" evidence="1">
    <location>
        <begin position="664"/>
        <end position="680"/>
    </location>
</feature>
<feature type="compositionally biased region" description="Polar residues" evidence="1">
    <location>
        <begin position="822"/>
        <end position="833"/>
    </location>
</feature>
<dbReference type="InterPro" id="IPR006640">
    <property type="entry name" value="SprT-like_domain"/>
</dbReference>
<feature type="compositionally biased region" description="Basic and acidic residues" evidence="1">
    <location>
        <begin position="924"/>
        <end position="933"/>
    </location>
</feature>
<feature type="compositionally biased region" description="Polar residues" evidence="1">
    <location>
        <begin position="1009"/>
        <end position="1022"/>
    </location>
</feature>
<accession>A0A1I8NNV2</accession>
<feature type="compositionally biased region" description="Basic and acidic residues" evidence="1">
    <location>
        <begin position="359"/>
        <end position="372"/>
    </location>
</feature>
<feature type="compositionally biased region" description="Polar residues" evidence="1">
    <location>
        <begin position="706"/>
        <end position="720"/>
    </location>
</feature>
<feature type="compositionally biased region" description="Polar residues" evidence="1">
    <location>
        <begin position="611"/>
        <end position="624"/>
    </location>
</feature>
<dbReference type="GO" id="GO:0006974">
    <property type="term" value="P:DNA damage response"/>
    <property type="evidence" value="ECO:0007669"/>
    <property type="project" value="UniProtKB-ARBA"/>
</dbReference>
<dbReference type="Pfam" id="PF10263">
    <property type="entry name" value="SprT-like"/>
    <property type="match status" value="1"/>
</dbReference>
<feature type="compositionally biased region" description="Acidic residues" evidence="1">
    <location>
        <begin position="1064"/>
        <end position="1088"/>
    </location>
</feature>
<name>A0A1I8NNV2_STOCA</name>
<feature type="region of interest" description="Disordered" evidence="1">
    <location>
        <begin position="359"/>
        <end position="428"/>
    </location>
</feature>
<dbReference type="PANTHER" id="PTHR23099">
    <property type="entry name" value="TRANSCRIPTIONAL REGULATOR"/>
    <property type="match status" value="1"/>
</dbReference>
<feature type="region of interest" description="Disordered" evidence="1">
    <location>
        <begin position="662"/>
        <end position="734"/>
    </location>
</feature>
<feature type="compositionally biased region" description="Polar residues" evidence="1">
    <location>
        <begin position="52"/>
        <end position="76"/>
    </location>
</feature>
<feature type="region of interest" description="Disordered" evidence="1">
    <location>
        <begin position="596"/>
        <end position="628"/>
    </location>
</feature>
<feature type="compositionally biased region" description="Polar residues" evidence="1">
    <location>
        <begin position="408"/>
        <end position="428"/>
    </location>
</feature>
<dbReference type="OrthoDB" id="20772at2759"/>
<feature type="region of interest" description="Disordered" evidence="1">
    <location>
        <begin position="765"/>
        <end position="880"/>
    </location>
</feature>
<dbReference type="Proteomes" id="UP000095300">
    <property type="component" value="Unassembled WGS sequence"/>
</dbReference>
<feature type="compositionally biased region" description="Basic and acidic residues" evidence="1">
    <location>
        <begin position="1109"/>
        <end position="1118"/>
    </location>
</feature>
<protein>
    <recommendedName>
        <fullName evidence="2">SprT-like domain-containing protein</fullName>
    </recommendedName>
</protein>
<dbReference type="GO" id="GO:0005634">
    <property type="term" value="C:nucleus"/>
    <property type="evidence" value="ECO:0007669"/>
    <property type="project" value="TreeGrafter"/>
</dbReference>
<dbReference type="EnsemblMetazoa" id="SCAU000723-RA">
    <property type="protein sequence ID" value="SCAU000723-PA"/>
    <property type="gene ID" value="SCAU000723"/>
</dbReference>
<organism evidence="3 4">
    <name type="scientific">Stomoxys calcitrans</name>
    <name type="common">Stable fly</name>
    <name type="synonym">Conops calcitrans</name>
    <dbReference type="NCBI Taxonomy" id="35570"/>
    <lineage>
        <taxon>Eukaryota</taxon>
        <taxon>Metazoa</taxon>
        <taxon>Ecdysozoa</taxon>
        <taxon>Arthropoda</taxon>
        <taxon>Hexapoda</taxon>
        <taxon>Insecta</taxon>
        <taxon>Pterygota</taxon>
        <taxon>Neoptera</taxon>
        <taxon>Endopterygota</taxon>
        <taxon>Diptera</taxon>
        <taxon>Brachycera</taxon>
        <taxon>Muscomorpha</taxon>
        <taxon>Muscoidea</taxon>
        <taxon>Muscidae</taxon>
        <taxon>Stomoxys</taxon>
    </lineage>
</organism>
<evidence type="ECO:0000313" key="3">
    <source>
        <dbReference type="EnsemblMetazoa" id="SCAU000723-PA"/>
    </source>
</evidence>
<evidence type="ECO:0000256" key="1">
    <source>
        <dbReference type="SAM" id="MobiDB-lite"/>
    </source>
</evidence>
<proteinExistence type="predicted"/>
<reference evidence="3" key="1">
    <citation type="submission" date="2020-05" db="UniProtKB">
        <authorList>
            <consortium name="EnsemblMetazoa"/>
        </authorList>
    </citation>
    <scope>IDENTIFICATION</scope>
    <source>
        <strain evidence="3">USDA</strain>
    </source>
</reference>
<feature type="region of interest" description="Disordered" evidence="1">
    <location>
        <begin position="24"/>
        <end position="111"/>
    </location>
</feature>
<feature type="compositionally biased region" description="Basic and acidic residues" evidence="1">
    <location>
        <begin position="1089"/>
        <end position="1101"/>
    </location>
</feature>
<feature type="domain" description="SprT-like" evidence="2">
    <location>
        <begin position="1362"/>
        <end position="1514"/>
    </location>
</feature>
<feature type="region of interest" description="Disordered" evidence="1">
    <location>
        <begin position="245"/>
        <end position="267"/>
    </location>
</feature>
<feature type="compositionally biased region" description="Polar residues" evidence="1">
    <location>
        <begin position="383"/>
        <end position="399"/>
    </location>
</feature>